<organism evidence="1">
    <name type="scientific">uncultured Desulfobacteraceae bacterium</name>
    <dbReference type="NCBI Taxonomy" id="218296"/>
    <lineage>
        <taxon>Bacteria</taxon>
        <taxon>Pseudomonadati</taxon>
        <taxon>Thermodesulfobacteriota</taxon>
        <taxon>Desulfobacteria</taxon>
        <taxon>Desulfobacterales</taxon>
        <taxon>Desulfobacteraceae</taxon>
        <taxon>environmental samples</taxon>
    </lineage>
</organism>
<sequence>MPRKGKSVTFDAMVKFFIKNYQLCTKKDIEKLITRLDRMEKLMKKTGAAPKSAPRKRKGAVPASDIVADIVNSAPGEITFAEIMEKTEFPEKKLRNVIFRLTSSKRIRAQERGVYIKA</sequence>
<name>A0A484HFD6_9BACT</name>
<evidence type="ECO:0008006" key="2">
    <source>
        <dbReference type="Google" id="ProtNLM"/>
    </source>
</evidence>
<dbReference type="EMBL" id="CAACVI010000013">
    <property type="protein sequence ID" value="VEN73977.1"/>
    <property type="molecule type" value="Genomic_DNA"/>
</dbReference>
<dbReference type="AlphaFoldDB" id="A0A484HFD6"/>
<protein>
    <recommendedName>
        <fullName evidence="2">Replication protein A C-terminal domain-containing protein</fullName>
    </recommendedName>
</protein>
<reference evidence="1" key="1">
    <citation type="submission" date="2019-01" db="EMBL/GenBank/DDBJ databases">
        <authorList>
            <consortium name="Genoscope - CEA"/>
            <person name="William W."/>
        </authorList>
    </citation>
    <scope>NUCLEOTIDE SEQUENCE</scope>
    <source>
        <strain evidence="1">CR-1</strain>
    </source>
</reference>
<accession>A0A484HFD6</accession>
<evidence type="ECO:0000313" key="1">
    <source>
        <dbReference type="EMBL" id="VEN73977.1"/>
    </source>
</evidence>
<gene>
    <name evidence="1" type="ORF">EPICR_200027</name>
</gene>
<proteinExistence type="predicted"/>